<dbReference type="Pfam" id="PF01613">
    <property type="entry name" value="Flavin_Reduct"/>
    <property type="match status" value="1"/>
</dbReference>
<comment type="similarity">
    <text evidence="1">Belongs to the non-flavoprotein flavin reductase family.</text>
</comment>
<reference evidence="5" key="1">
    <citation type="submission" date="2016-10" db="EMBL/GenBank/DDBJ databases">
        <authorList>
            <person name="Varghese N."/>
            <person name="Submissions S."/>
        </authorList>
    </citation>
    <scope>NUCLEOTIDE SEQUENCE [LARGE SCALE GENOMIC DNA]</scope>
    <source>
        <strain evidence="5">DSM 44234</strain>
    </source>
</reference>
<dbReference type="InterPro" id="IPR050268">
    <property type="entry name" value="NADH-dep_flavin_reductase"/>
</dbReference>
<keyword evidence="2" id="KW-0560">Oxidoreductase</keyword>
<evidence type="ECO:0000259" key="3">
    <source>
        <dbReference type="SMART" id="SM00903"/>
    </source>
</evidence>
<dbReference type="OrthoDB" id="9792858at2"/>
<gene>
    <name evidence="4" type="ORF">SAMN04489793_0067</name>
</gene>
<dbReference type="InterPro" id="IPR012349">
    <property type="entry name" value="Split_barrel_FMN-bd"/>
</dbReference>
<dbReference type="PANTHER" id="PTHR30466:SF1">
    <property type="entry name" value="FMN REDUCTASE (NADH) RUTF"/>
    <property type="match status" value="1"/>
</dbReference>
<dbReference type="GO" id="GO:0010181">
    <property type="term" value="F:FMN binding"/>
    <property type="evidence" value="ECO:0007669"/>
    <property type="project" value="InterPro"/>
</dbReference>
<dbReference type="Proteomes" id="UP000182241">
    <property type="component" value="Unassembled WGS sequence"/>
</dbReference>
<dbReference type="Gene3D" id="2.30.110.10">
    <property type="entry name" value="Electron Transport, Fmn-binding Protein, Chain A"/>
    <property type="match status" value="1"/>
</dbReference>
<dbReference type="SMART" id="SM00903">
    <property type="entry name" value="Flavin_Reduct"/>
    <property type="match status" value="1"/>
</dbReference>
<evidence type="ECO:0000256" key="2">
    <source>
        <dbReference type="ARBA" id="ARBA00023002"/>
    </source>
</evidence>
<dbReference type="AlphaFoldDB" id="A0A1H4I9E3"/>
<dbReference type="KEGG" id="tsm:ASU32_23290"/>
<protein>
    <submittedName>
        <fullName evidence="4">NADH-FMN oxidoreductase RutF, flavin reductase (DIM6/NTAB) family</fullName>
    </submittedName>
</protein>
<proteinExistence type="inferred from homology"/>
<dbReference type="SUPFAM" id="SSF50475">
    <property type="entry name" value="FMN-binding split barrel"/>
    <property type="match status" value="1"/>
</dbReference>
<feature type="domain" description="Flavin reductase like" evidence="3">
    <location>
        <begin position="10"/>
        <end position="149"/>
    </location>
</feature>
<name>A0A1H4I9E3_TSUTY</name>
<dbReference type="PANTHER" id="PTHR30466">
    <property type="entry name" value="FLAVIN REDUCTASE"/>
    <property type="match status" value="1"/>
</dbReference>
<organism evidence="4 5">
    <name type="scientific">Tsukamurella tyrosinosolvens</name>
    <dbReference type="NCBI Taxonomy" id="57704"/>
    <lineage>
        <taxon>Bacteria</taxon>
        <taxon>Bacillati</taxon>
        <taxon>Actinomycetota</taxon>
        <taxon>Actinomycetes</taxon>
        <taxon>Mycobacteriales</taxon>
        <taxon>Tsukamurellaceae</taxon>
        <taxon>Tsukamurella</taxon>
    </lineage>
</organism>
<dbReference type="InterPro" id="IPR002563">
    <property type="entry name" value="Flavin_Rdtase-like_dom"/>
</dbReference>
<evidence type="ECO:0000256" key="1">
    <source>
        <dbReference type="ARBA" id="ARBA00008898"/>
    </source>
</evidence>
<dbReference type="GO" id="GO:0042602">
    <property type="term" value="F:riboflavin reductase (NADPH) activity"/>
    <property type="evidence" value="ECO:0007669"/>
    <property type="project" value="TreeGrafter"/>
</dbReference>
<sequence length="191" mass="20107">MEQRELRNIFGQFASGVTVITCTNSDGTAHGATVTAFTAVSMEPRLCQVTMTKKSKACAYLSDAPFAVNVLAADQVDIAMNFAGRPCEPGPVWAEGPTAPIICGAAATFSCIPWAQYDGGDHVIFIGEIVAAESSGKQPLLFYRSTFHDLGAPSSAAVWSGSCDDPLNGWFDAETSFTPLHLLPATPIGSN</sequence>
<evidence type="ECO:0000313" key="5">
    <source>
        <dbReference type="Proteomes" id="UP000182241"/>
    </source>
</evidence>
<evidence type="ECO:0000313" key="4">
    <source>
        <dbReference type="EMBL" id="SEB29978.1"/>
    </source>
</evidence>
<keyword evidence="5" id="KW-1185">Reference proteome</keyword>
<dbReference type="STRING" id="57704.SAMN04489793_0067"/>
<dbReference type="RefSeq" id="WP_068740076.1">
    <property type="nucleotide sequence ID" value="NZ_CBDRGN010000002.1"/>
</dbReference>
<accession>A0A1H4I9E3</accession>
<dbReference type="EMBL" id="FNSA01000001">
    <property type="protein sequence ID" value="SEB29978.1"/>
    <property type="molecule type" value="Genomic_DNA"/>
</dbReference>